<protein>
    <submittedName>
        <fullName evidence="1">Uncharacterized protein</fullName>
    </submittedName>
</protein>
<accession>A0A834SZN0</accession>
<gene>
    <name evidence="1" type="ORF">G2W53_033193</name>
</gene>
<dbReference type="Proteomes" id="UP000634136">
    <property type="component" value="Unassembled WGS sequence"/>
</dbReference>
<name>A0A834SZN0_9FABA</name>
<reference evidence="1" key="1">
    <citation type="submission" date="2020-09" db="EMBL/GenBank/DDBJ databases">
        <title>Genome-Enabled Discovery of Anthraquinone Biosynthesis in Senna tora.</title>
        <authorList>
            <person name="Kang S.-H."/>
            <person name="Pandey R.P."/>
            <person name="Lee C.-M."/>
            <person name="Sim J.-S."/>
            <person name="Jeong J.-T."/>
            <person name="Choi B.-S."/>
            <person name="Jung M."/>
            <person name="Ginzburg D."/>
            <person name="Zhao K."/>
            <person name="Won S.Y."/>
            <person name="Oh T.-J."/>
            <person name="Yu Y."/>
            <person name="Kim N.-H."/>
            <person name="Lee O.R."/>
            <person name="Lee T.-H."/>
            <person name="Bashyal P."/>
            <person name="Kim T.-S."/>
            <person name="Lee W.-H."/>
            <person name="Kawkins C."/>
            <person name="Kim C.-K."/>
            <person name="Kim J.S."/>
            <person name="Ahn B.O."/>
            <person name="Rhee S.Y."/>
            <person name="Sohng J.K."/>
        </authorList>
    </citation>
    <scope>NUCLEOTIDE SEQUENCE</scope>
    <source>
        <tissue evidence="1">Leaf</tissue>
    </source>
</reference>
<proteinExistence type="predicted"/>
<sequence>MTTSNGSDVDVEGFAALCV</sequence>
<dbReference type="EMBL" id="JAAIUW010000010">
    <property type="protein sequence ID" value="KAF7812217.1"/>
    <property type="molecule type" value="Genomic_DNA"/>
</dbReference>
<evidence type="ECO:0000313" key="2">
    <source>
        <dbReference type="Proteomes" id="UP000634136"/>
    </source>
</evidence>
<evidence type="ECO:0000313" key="1">
    <source>
        <dbReference type="EMBL" id="KAF7812217.1"/>
    </source>
</evidence>
<dbReference type="AlphaFoldDB" id="A0A834SZN0"/>
<organism evidence="1 2">
    <name type="scientific">Senna tora</name>
    <dbReference type="NCBI Taxonomy" id="362788"/>
    <lineage>
        <taxon>Eukaryota</taxon>
        <taxon>Viridiplantae</taxon>
        <taxon>Streptophyta</taxon>
        <taxon>Embryophyta</taxon>
        <taxon>Tracheophyta</taxon>
        <taxon>Spermatophyta</taxon>
        <taxon>Magnoliopsida</taxon>
        <taxon>eudicotyledons</taxon>
        <taxon>Gunneridae</taxon>
        <taxon>Pentapetalae</taxon>
        <taxon>rosids</taxon>
        <taxon>fabids</taxon>
        <taxon>Fabales</taxon>
        <taxon>Fabaceae</taxon>
        <taxon>Caesalpinioideae</taxon>
        <taxon>Cassia clade</taxon>
        <taxon>Senna</taxon>
    </lineage>
</organism>
<comment type="caution">
    <text evidence="1">The sequence shown here is derived from an EMBL/GenBank/DDBJ whole genome shotgun (WGS) entry which is preliminary data.</text>
</comment>
<keyword evidence="2" id="KW-1185">Reference proteome</keyword>